<comment type="caution">
    <text evidence="1">The sequence shown here is derived from an EMBL/GenBank/DDBJ whole genome shotgun (WGS) entry which is preliminary data.</text>
</comment>
<name>A0A5J5EMY7_9PEZI</name>
<gene>
    <name evidence="1" type="ORF">FN846DRAFT_292571</name>
</gene>
<protein>
    <submittedName>
        <fullName evidence="1">Uncharacterized protein</fullName>
    </submittedName>
</protein>
<evidence type="ECO:0000313" key="2">
    <source>
        <dbReference type="Proteomes" id="UP000326924"/>
    </source>
</evidence>
<accession>A0A5J5EMY7</accession>
<dbReference type="EMBL" id="VXIS01000228">
    <property type="protein sequence ID" value="KAA8896088.1"/>
    <property type="molecule type" value="Genomic_DNA"/>
</dbReference>
<reference evidence="1 2" key="1">
    <citation type="submission" date="2019-09" db="EMBL/GenBank/DDBJ databases">
        <title>Draft genome of the ectomycorrhizal ascomycete Sphaerosporella brunnea.</title>
        <authorList>
            <consortium name="DOE Joint Genome Institute"/>
            <person name="Benucci G.M."/>
            <person name="Marozzi G."/>
            <person name="Antonielli L."/>
            <person name="Sanchez S."/>
            <person name="Marco P."/>
            <person name="Wang X."/>
            <person name="Falini L.B."/>
            <person name="Barry K."/>
            <person name="Haridas S."/>
            <person name="Lipzen A."/>
            <person name="Labutti K."/>
            <person name="Grigoriev I.V."/>
            <person name="Murat C."/>
            <person name="Martin F."/>
            <person name="Albertini E."/>
            <person name="Donnini D."/>
            <person name="Bonito G."/>
        </authorList>
    </citation>
    <scope>NUCLEOTIDE SEQUENCE [LARGE SCALE GENOMIC DNA]</scope>
    <source>
        <strain evidence="1 2">Sb_GMNB300</strain>
    </source>
</reference>
<dbReference type="AlphaFoldDB" id="A0A5J5EMY7"/>
<organism evidence="1 2">
    <name type="scientific">Sphaerosporella brunnea</name>
    <dbReference type="NCBI Taxonomy" id="1250544"/>
    <lineage>
        <taxon>Eukaryota</taxon>
        <taxon>Fungi</taxon>
        <taxon>Dikarya</taxon>
        <taxon>Ascomycota</taxon>
        <taxon>Pezizomycotina</taxon>
        <taxon>Pezizomycetes</taxon>
        <taxon>Pezizales</taxon>
        <taxon>Pyronemataceae</taxon>
        <taxon>Sphaerosporella</taxon>
    </lineage>
</organism>
<dbReference type="Proteomes" id="UP000326924">
    <property type="component" value="Unassembled WGS sequence"/>
</dbReference>
<dbReference type="InParanoid" id="A0A5J5EMY7"/>
<sequence>MCFSGDVRCKVWLLVRHCSNPLPAPPRPTTTTTIARPLPLLLPPLPREASLAAFLIGRSTHLNLNSNRVFRADETLSLPLFLALTQKSFSLLFPLILLCTHRRTALRCGDGIAEEPKLRMTGQLRRDGGKCELNVIVNTDCSLSVLPEGSSSTCDAGTLVFFFVGTRQEKLRLRVSSGTRDDGGGGGDVSTGGGSRYFCSFELHFISFQFL</sequence>
<proteinExistence type="predicted"/>
<keyword evidence="2" id="KW-1185">Reference proteome</keyword>
<evidence type="ECO:0000313" key="1">
    <source>
        <dbReference type="EMBL" id="KAA8896088.1"/>
    </source>
</evidence>